<comment type="caution">
    <text evidence="1">The sequence shown here is derived from an EMBL/GenBank/DDBJ whole genome shotgun (WGS) entry which is preliminary data.</text>
</comment>
<organism evidence="1 2">
    <name type="scientific">Willisornis vidua</name>
    <name type="common">Xingu scale-backed antbird</name>
    <dbReference type="NCBI Taxonomy" id="1566151"/>
    <lineage>
        <taxon>Eukaryota</taxon>
        <taxon>Metazoa</taxon>
        <taxon>Chordata</taxon>
        <taxon>Craniata</taxon>
        <taxon>Vertebrata</taxon>
        <taxon>Euteleostomi</taxon>
        <taxon>Archelosauria</taxon>
        <taxon>Archosauria</taxon>
        <taxon>Dinosauria</taxon>
        <taxon>Saurischia</taxon>
        <taxon>Theropoda</taxon>
        <taxon>Coelurosauria</taxon>
        <taxon>Aves</taxon>
        <taxon>Neognathae</taxon>
        <taxon>Neoaves</taxon>
        <taxon>Telluraves</taxon>
        <taxon>Australaves</taxon>
        <taxon>Passeriformes</taxon>
        <taxon>Thamnophilidae</taxon>
        <taxon>Willisornis</taxon>
    </lineage>
</organism>
<sequence length="243" mass="28012">MLGKGPLRDVIYRSLARHPDGTPGLALVSRYLRGVARSDKNLPESLYYIRTQKIISTIHMQVTKSEDKGRAMDVMWLDFCKTFDCSVDDTKLSGVGDTFEGCGAIQTGLEKFEKWAHVNLMRILLDKMSSTQMDKHTMWWVSNWLMGQEQRVRVNWVTSDWRPVTNGIPQGSILTPVLLNVFINYLNTGLEEINEEEKEEEEEEDDDSVLIPFSIFLHNGMRFPDHINKSKSLKKYLRSPIQK</sequence>
<dbReference type="PANTHER" id="PTHR33332">
    <property type="entry name" value="REVERSE TRANSCRIPTASE DOMAIN-CONTAINING PROTEIN"/>
    <property type="match status" value="1"/>
</dbReference>
<evidence type="ECO:0008006" key="3">
    <source>
        <dbReference type="Google" id="ProtNLM"/>
    </source>
</evidence>
<proteinExistence type="predicted"/>
<dbReference type="Proteomes" id="UP001145742">
    <property type="component" value="Unassembled WGS sequence"/>
</dbReference>
<evidence type="ECO:0000313" key="2">
    <source>
        <dbReference type="Proteomes" id="UP001145742"/>
    </source>
</evidence>
<accession>A0ABQ9D2Z3</accession>
<name>A0ABQ9D2Z3_9PASS</name>
<keyword evidence="2" id="KW-1185">Reference proteome</keyword>
<dbReference type="EMBL" id="WHWB01034315">
    <property type="protein sequence ID" value="KAJ7411524.1"/>
    <property type="molecule type" value="Genomic_DNA"/>
</dbReference>
<protein>
    <recommendedName>
        <fullName evidence="3">Reverse transcriptase domain-containing protein</fullName>
    </recommendedName>
</protein>
<evidence type="ECO:0000313" key="1">
    <source>
        <dbReference type="EMBL" id="KAJ7411524.1"/>
    </source>
</evidence>
<reference evidence="1" key="1">
    <citation type="submission" date="2019-10" db="EMBL/GenBank/DDBJ databases">
        <authorList>
            <person name="Soares A.E.R."/>
            <person name="Aleixo A."/>
            <person name="Schneider P."/>
            <person name="Miyaki C.Y."/>
            <person name="Schneider M.P."/>
            <person name="Mello C."/>
            <person name="Vasconcelos A.T.R."/>
        </authorList>
    </citation>
    <scope>NUCLEOTIDE SEQUENCE</scope>
    <source>
        <tissue evidence="1">Muscle</tissue>
    </source>
</reference>
<gene>
    <name evidence="1" type="ORF">WISP_102332</name>
</gene>